<dbReference type="OrthoDB" id="341482at2759"/>
<dbReference type="GO" id="GO:0006406">
    <property type="term" value="P:mRNA export from nucleus"/>
    <property type="evidence" value="ECO:0007669"/>
    <property type="project" value="EnsemblFungi"/>
</dbReference>
<keyword evidence="5" id="KW-0811">Translocation</keyword>
<feature type="region of interest" description="Disordered" evidence="8">
    <location>
        <begin position="431"/>
        <end position="455"/>
    </location>
</feature>
<dbReference type="GO" id="GO:0005829">
    <property type="term" value="C:cytosol"/>
    <property type="evidence" value="ECO:0007669"/>
    <property type="project" value="EnsemblFungi"/>
</dbReference>
<name>A0A1G4JB17_9SACH</name>
<dbReference type="EMBL" id="LT598455">
    <property type="protein sequence ID" value="SCU87014.1"/>
    <property type="molecule type" value="Genomic_DNA"/>
</dbReference>
<dbReference type="GO" id="GO:0017056">
    <property type="term" value="F:structural constituent of nuclear pore"/>
    <property type="evidence" value="ECO:0007669"/>
    <property type="project" value="InterPro"/>
</dbReference>
<organism evidence="9 10">
    <name type="scientific">Lachancea dasiensis</name>
    <dbReference type="NCBI Taxonomy" id="1072105"/>
    <lineage>
        <taxon>Eukaryota</taxon>
        <taxon>Fungi</taxon>
        <taxon>Dikarya</taxon>
        <taxon>Ascomycota</taxon>
        <taxon>Saccharomycotina</taxon>
        <taxon>Saccharomycetes</taxon>
        <taxon>Saccharomycetales</taxon>
        <taxon>Saccharomycetaceae</taxon>
        <taxon>Lachancea</taxon>
    </lineage>
</organism>
<evidence type="ECO:0000256" key="8">
    <source>
        <dbReference type="SAM" id="MobiDB-lite"/>
    </source>
</evidence>
<dbReference type="GO" id="GO:0044612">
    <property type="term" value="C:nuclear pore linkers"/>
    <property type="evidence" value="ECO:0007669"/>
    <property type="project" value="EnsemblFungi"/>
</dbReference>
<evidence type="ECO:0000256" key="1">
    <source>
        <dbReference type="ARBA" id="ARBA00004567"/>
    </source>
</evidence>
<evidence type="ECO:0000256" key="4">
    <source>
        <dbReference type="ARBA" id="ARBA00022927"/>
    </source>
</evidence>
<dbReference type="AlphaFoldDB" id="A0A1G4JB17"/>
<gene>
    <name evidence="9" type="ORF">LADA_0E01486G</name>
</gene>
<evidence type="ECO:0000256" key="3">
    <source>
        <dbReference type="ARBA" id="ARBA00022816"/>
    </source>
</evidence>
<keyword evidence="10" id="KW-1185">Reference proteome</keyword>
<sequence>MLPERHPIFKVNSIQTSSSKRFVCHSEPHLETVVVEGGTIKRCLPHEAEYRFTEFSPLNNYSQVVLNSSGTLLCLHNDAELQILALKQDSDDCKPDEYRIPVPNGIKQVLWHPRARLDSCVVVLTQNDEICTFELLAEDYSQPTAVLNKQSSNRRNDLAISDVAALCFSSDGLTLYLLNTSEGGDLYAFYPFLPSDAALPKKTIQGCFHKALLQYQNLTADDAPEIKRRATRQLQFASQLHTTLKNSEHGSANPNDRITIQVSKAFRNAAIQGPYTINPFPENLYLATAQQLKVLALDDDASDLVLIAFDNGTILQCFPDLEPMMSWEDPECCYNNSLATIGSLNVPGTISLVFGSLFVILTPQKAILVDLSRIVNAINQSLKDCDVAELSEANLREEIVEQKGNFTSSSVWASGTHVMLLSDSSSSSVKTPLLQIKPEKSPGPSKERAEYERSSYDQPLPELIALNDKVQKLMKTPLPIQIDSKLRQTKLDAAANEDQLAVLTDISRELLTRVMVAQTLGLSLHSRLIGQQGELTSHIEKVCEINTKRQEISEALGFEEKRWKAVQAKNETIKTRFESLQKKLMQVSNSDEVRLQPVRRSELFWFKELKGQVSRFNQLVHTQRDLGETLSALKTELEYVKVDQFSGGDSSESNSEVNWEELRALLEKDAKIIGECQTELHKAAGELN</sequence>
<dbReference type="GO" id="GO:0006611">
    <property type="term" value="P:protein export from nucleus"/>
    <property type="evidence" value="ECO:0007669"/>
    <property type="project" value="EnsemblFungi"/>
</dbReference>
<evidence type="ECO:0000313" key="10">
    <source>
        <dbReference type="Proteomes" id="UP000190274"/>
    </source>
</evidence>
<reference evidence="10" key="1">
    <citation type="submission" date="2016-03" db="EMBL/GenBank/DDBJ databases">
        <authorList>
            <person name="Devillers H."/>
        </authorList>
    </citation>
    <scope>NUCLEOTIDE SEQUENCE [LARGE SCALE GENOMIC DNA]</scope>
</reference>
<proteinExistence type="predicted"/>
<dbReference type="InterPro" id="IPR037700">
    <property type="entry name" value="NUP88/NUP82"/>
</dbReference>
<feature type="compositionally biased region" description="Basic and acidic residues" evidence="8">
    <location>
        <begin position="437"/>
        <end position="455"/>
    </location>
</feature>
<evidence type="ECO:0000313" key="9">
    <source>
        <dbReference type="EMBL" id="SCU87014.1"/>
    </source>
</evidence>
<dbReference type="GO" id="GO:0044614">
    <property type="term" value="C:nuclear pore cytoplasmic filaments"/>
    <property type="evidence" value="ECO:0007669"/>
    <property type="project" value="EnsemblFungi"/>
</dbReference>
<accession>A0A1G4JB17</accession>
<dbReference type="PANTHER" id="PTHR13257">
    <property type="entry name" value="NUCLEOPORIN NUP84-RELATED"/>
    <property type="match status" value="1"/>
</dbReference>
<keyword evidence="6" id="KW-0906">Nuclear pore complex</keyword>
<dbReference type="PANTHER" id="PTHR13257:SF0">
    <property type="entry name" value="NUCLEAR PORE COMPLEX PROTEIN NUP88"/>
    <property type="match status" value="1"/>
</dbReference>
<dbReference type="Proteomes" id="UP000190274">
    <property type="component" value="Chromosome E"/>
</dbReference>
<evidence type="ECO:0000256" key="7">
    <source>
        <dbReference type="ARBA" id="ARBA00023242"/>
    </source>
</evidence>
<keyword evidence="3" id="KW-0509">mRNA transport</keyword>
<protein>
    <submittedName>
        <fullName evidence="9">LADA_0E01486g1_1</fullName>
    </submittedName>
</protein>
<evidence type="ECO:0000256" key="6">
    <source>
        <dbReference type="ARBA" id="ARBA00023132"/>
    </source>
</evidence>
<evidence type="ECO:0000256" key="5">
    <source>
        <dbReference type="ARBA" id="ARBA00023010"/>
    </source>
</evidence>
<dbReference type="GO" id="GO:0006606">
    <property type="term" value="P:protein import into nucleus"/>
    <property type="evidence" value="ECO:0007669"/>
    <property type="project" value="EnsemblFungi"/>
</dbReference>
<keyword evidence="2" id="KW-0813">Transport</keyword>
<keyword evidence="7" id="KW-0539">Nucleus</keyword>
<evidence type="ECO:0000256" key="2">
    <source>
        <dbReference type="ARBA" id="ARBA00022448"/>
    </source>
</evidence>
<dbReference type="GO" id="GO:0000056">
    <property type="term" value="P:ribosomal small subunit export from nucleus"/>
    <property type="evidence" value="ECO:0007669"/>
    <property type="project" value="EnsemblFungi"/>
</dbReference>
<keyword evidence="4" id="KW-0653">Protein transport</keyword>
<comment type="subcellular location">
    <subcellularLocation>
        <location evidence="1">Nucleus</location>
        <location evidence="1">Nuclear pore complex</location>
    </subcellularLocation>
</comment>
<dbReference type="STRING" id="1266660.A0A1G4JB17"/>
<dbReference type="GO" id="GO:0000055">
    <property type="term" value="P:ribosomal large subunit export from nucleus"/>
    <property type="evidence" value="ECO:0007669"/>
    <property type="project" value="EnsemblFungi"/>
</dbReference>